<proteinExistence type="predicted"/>
<name>A0AAP9Y294_BURGL</name>
<reference evidence="1 2" key="1">
    <citation type="submission" date="2020-12" db="EMBL/GenBank/DDBJ databases">
        <title>FDA dAtabase for Regulatory Grade micrObial Sequences (FDA-ARGOS): Supporting development and validation of Infectious Disease Dx tests.</title>
        <authorList>
            <person name="Minogue T."/>
            <person name="Wolcott M."/>
            <person name="Wasieloski L."/>
            <person name="Aguilar W."/>
            <person name="Moore D."/>
            <person name="Jaissle J."/>
            <person name="Tallon L."/>
            <person name="Sadzewicz L."/>
            <person name="Zhao X."/>
            <person name="Boylan J."/>
            <person name="Ott S."/>
            <person name="Bowen H."/>
            <person name="Vavikolanu K."/>
            <person name="Mehta A."/>
            <person name="Aluvathingal J."/>
            <person name="Nadendla S."/>
            <person name="Yan Y."/>
            <person name="Sichtig H."/>
        </authorList>
    </citation>
    <scope>NUCLEOTIDE SEQUENCE [LARGE SCALE GENOMIC DNA]</scope>
    <source>
        <strain evidence="1 2">FDAARGOS_949</strain>
    </source>
</reference>
<dbReference type="AlphaFoldDB" id="A0AAP9Y294"/>
<evidence type="ECO:0000313" key="2">
    <source>
        <dbReference type="Proteomes" id="UP000594892"/>
    </source>
</evidence>
<dbReference type="RefSeq" id="WP_017432407.1">
    <property type="nucleotide sequence ID" value="NZ_CP033641.1"/>
</dbReference>
<accession>A0AAP9Y294</accession>
<gene>
    <name evidence="1" type="ORF">I6H06_12915</name>
</gene>
<dbReference type="EMBL" id="CP065601">
    <property type="protein sequence ID" value="QPQ93181.1"/>
    <property type="molecule type" value="Genomic_DNA"/>
</dbReference>
<dbReference type="GeneID" id="45698346"/>
<protein>
    <submittedName>
        <fullName evidence="1">Uncharacterized protein</fullName>
    </submittedName>
</protein>
<evidence type="ECO:0000313" key="1">
    <source>
        <dbReference type="EMBL" id="QPQ93181.1"/>
    </source>
</evidence>
<sequence length="130" mass="14176">MNDQLIEARKLIAHASEYAISALGNDWHERATALLARPAPAISESPEAHDEATPAWMTCESRRPFVVNSLRSRAEDLRAAEKRCRNAYRKDFMGSPACYLADAYGEAATALEARLAAIDSVLGGGSRADR</sequence>
<organism evidence="1 2">
    <name type="scientific">Burkholderia glumae</name>
    <name type="common">Pseudomonas glumae</name>
    <dbReference type="NCBI Taxonomy" id="337"/>
    <lineage>
        <taxon>Bacteria</taxon>
        <taxon>Pseudomonadati</taxon>
        <taxon>Pseudomonadota</taxon>
        <taxon>Betaproteobacteria</taxon>
        <taxon>Burkholderiales</taxon>
        <taxon>Burkholderiaceae</taxon>
        <taxon>Burkholderia</taxon>
    </lineage>
</organism>
<dbReference type="Proteomes" id="UP000594892">
    <property type="component" value="Chromosome 2"/>
</dbReference>